<evidence type="ECO:0000313" key="4">
    <source>
        <dbReference type="EMBL" id="GCC43409.1"/>
    </source>
</evidence>
<dbReference type="STRING" id="137246.A0A401TLB1"/>
<dbReference type="Proteomes" id="UP000287033">
    <property type="component" value="Unassembled WGS sequence"/>
</dbReference>
<protein>
    <submittedName>
        <fullName evidence="4">Uncharacterized protein</fullName>
    </submittedName>
</protein>
<gene>
    <name evidence="4" type="ORF">chiPu_0027298</name>
</gene>
<dbReference type="GO" id="GO:0007338">
    <property type="term" value="P:single fertilization"/>
    <property type="evidence" value="ECO:0007669"/>
    <property type="project" value="TreeGrafter"/>
</dbReference>
<dbReference type="GO" id="GO:0015279">
    <property type="term" value="F:store-operated calcium channel activity"/>
    <property type="evidence" value="ECO:0007669"/>
    <property type="project" value="TreeGrafter"/>
</dbReference>
<evidence type="ECO:0000256" key="3">
    <source>
        <dbReference type="ARBA" id="ARBA00023303"/>
    </source>
</evidence>
<feature type="non-terminal residue" evidence="4">
    <location>
        <position position="1"/>
    </location>
</feature>
<dbReference type="GO" id="GO:0005886">
    <property type="term" value="C:plasma membrane"/>
    <property type="evidence" value="ECO:0007669"/>
    <property type="project" value="TreeGrafter"/>
</dbReference>
<keyword evidence="1" id="KW-0813">Transport</keyword>
<keyword evidence="5" id="KW-1185">Reference proteome</keyword>
<organism evidence="4 5">
    <name type="scientific">Chiloscyllium punctatum</name>
    <name type="common">Brownbanded bambooshark</name>
    <name type="synonym">Hemiscyllium punctatum</name>
    <dbReference type="NCBI Taxonomy" id="137246"/>
    <lineage>
        <taxon>Eukaryota</taxon>
        <taxon>Metazoa</taxon>
        <taxon>Chordata</taxon>
        <taxon>Craniata</taxon>
        <taxon>Vertebrata</taxon>
        <taxon>Chondrichthyes</taxon>
        <taxon>Elasmobranchii</taxon>
        <taxon>Galeomorphii</taxon>
        <taxon>Galeoidea</taxon>
        <taxon>Orectolobiformes</taxon>
        <taxon>Hemiscylliidae</taxon>
        <taxon>Chiloscyllium</taxon>
    </lineage>
</organism>
<dbReference type="PANTHER" id="PTHR10117">
    <property type="entry name" value="TRANSIENT RECEPTOR POTENTIAL CHANNEL"/>
    <property type="match status" value="1"/>
</dbReference>
<keyword evidence="2" id="KW-0406">Ion transport</keyword>
<dbReference type="AlphaFoldDB" id="A0A401TLB1"/>
<reference evidence="4 5" key="1">
    <citation type="journal article" date="2018" name="Nat. Ecol. Evol.">
        <title>Shark genomes provide insights into elasmobranch evolution and the origin of vertebrates.</title>
        <authorList>
            <person name="Hara Y"/>
            <person name="Yamaguchi K"/>
            <person name="Onimaru K"/>
            <person name="Kadota M"/>
            <person name="Koyanagi M"/>
            <person name="Keeley SD"/>
            <person name="Tatsumi K"/>
            <person name="Tanaka K"/>
            <person name="Motone F"/>
            <person name="Kageyama Y"/>
            <person name="Nozu R"/>
            <person name="Adachi N"/>
            <person name="Nishimura O"/>
            <person name="Nakagawa R"/>
            <person name="Tanegashima C"/>
            <person name="Kiyatake I"/>
            <person name="Matsumoto R"/>
            <person name="Murakumo K"/>
            <person name="Nishida K"/>
            <person name="Terakita A"/>
            <person name="Kuratani S"/>
            <person name="Sato K"/>
            <person name="Hyodo S Kuraku.S."/>
        </authorList>
    </citation>
    <scope>NUCLEOTIDE SEQUENCE [LARGE SCALE GENOMIC DNA]</scope>
</reference>
<evidence type="ECO:0000256" key="2">
    <source>
        <dbReference type="ARBA" id="ARBA00023065"/>
    </source>
</evidence>
<dbReference type="GO" id="GO:0070679">
    <property type="term" value="F:inositol 1,4,5 trisphosphate binding"/>
    <property type="evidence" value="ECO:0007669"/>
    <property type="project" value="TreeGrafter"/>
</dbReference>
<dbReference type="EMBL" id="BEZZ01100238">
    <property type="protein sequence ID" value="GCC43409.1"/>
    <property type="molecule type" value="Genomic_DNA"/>
</dbReference>
<dbReference type="GO" id="GO:0051480">
    <property type="term" value="P:regulation of cytosolic calcium ion concentration"/>
    <property type="evidence" value="ECO:0007669"/>
    <property type="project" value="TreeGrafter"/>
</dbReference>
<evidence type="ECO:0000313" key="5">
    <source>
        <dbReference type="Proteomes" id="UP000287033"/>
    </source>
</evidence>
<sequence>PEYLSLEELCEDMAVELLGMCRNQSEVNAVLNDCGEETIEDADNQAFEEGIPNLGRLRLAVNYNQKRVSVTVAQIHPSLFSQSPGIPWETPWVNPPGTLPG</sequence>
<name>A0A401TLB1_CHIPU</name>
<proteinExistence type="predicted"/>
<comment type="caution">
    <text evidence="4">The sequence shown here is derived from an EMBL/GenBank/DDBJ whole genome shotgun (WGS) entry which is preliminary data.</text>
</comment>
<dbReference type="PANTHER" id="PTHR10117:SF6">
    <property type="entry name" value="SHORT TRANSIENT RECEPTOR POTENTIAL CHANNEL 2"/>
    <property type="match status" value="1"/>
</dbReference>
<evidence type="ECO:0000256" key="1">
    <source>
        <dbReference type="ARBA" id="ARBA00022448"/>
    </source>
</evidence>
<dbReference type="InterPro" id="IPR002153">
    <property type="entry name" value="TRPC_channel"/>
</dbReference>
<keyword evidence="3" id="KW-0407">Ion channel</keyword>
<accession>A0A401TLB1</accession>
<dbReference type="GO" id="GO:0034703">
    <property type="term" value="C:cation channel complex"/>
    <property type="evidence" value="ECO:0007669"/>
    <property type="project" value="TreeGrafter"/>
</dbReference>